<dbReference type="GO" id="GO:0046872">
    <property type="term" value="F:metal ion binding"/>
    <property type="evidence" value="ECO:0007669"/>
    <property type="project" value="UniProtKB-KW"/>
</dbReference>
<keyword evidence="7 9" id="KW-0408">Iron</keyword>
<dbReference type="Proteomes" id="UP000598174">
    <property type="component" value="Unassembled WGS sequence"/>
</dbReference>
<keyword evidence="3 9" id="KW-0349">Heme</keyword>
<evidence type="ECO:0000256" key="9">
    <source>
        <dbReference type="RuleBase" id="RU365017"/>
    </source>
</evidence>
<dbReference type="GO" id="GO:0004601">
    <property type="term" value="F:peroxidase activity"/>
    <property type="evidence" value="ECO:0007669"/>
    <property type="project" value="UniProtKB-KW"/>
</dbReference>
<feature type="domain" description="Dyp-type peroxidase C-terminal" evidence="12">
    <location>
        <begin position="228"/>
        <end position="405"/>
    </location>
</feature>
<proteinExistence type="inferred from homology"/>
<dbReference type="PROSITE" id="PS51404">
    <property type="entry name" value="DYP_PEROXIDASE"/>
    <property type="match status" value="1"/>
</dbReference>
<comment type="similarity">
    <text evidence="8 9">Belongs to the DyP-type peroxidase family.</text>
</comment>
<organism evidence="13 14">
    <name type="scientific">Paractinoplanes ferrugineus</name>
    <dbReference type="NCBI Taxonomy" id="113564"/>
    <lineage>
        <taxon>Bacteria</taxon>
        <taxon>Bacillati</taxon>
        <taxon>Actinomycetota</taxon>
        <taxon>Actinomycetes</taxon>
        <taxon>Micromonosporales</taxon>
        <taxon>Micromonosporaceae</taxon>
        <taxon>Paractinoplanes</taxon>
    </lineage>
</organism>
<reference evidence="13" key="1">
    <citation type="submission" date="2021-01" db="EMBL/GenBank/DDBJ databases">
        <title>Whole genome shotgun sequence of Actinoplanes ferrugineus NBRC 15555.</title>
        <authorList>
            <person name="Komaki H."/>
            <person name="Tamura T."/>
        </authorList>
    </citation>
    <scope>NUCLEOTIDE SEQUENCE</scope>
    <source>
        <strain evidence="13">NBRC 15555</strain>
    </source>
</reference>
<keyword evidence="5" id="KW-0732">Signal</keyword>
<dbReference type="EMBL" id="BOMM01000012">
    <property type="protein sequence ID" value="GIE09767.1"/>
    <property type="molecule type" value="Genomic_DNA"/>
</dbReference>
<dbReference type="Pfam" id="PF04261">
    <property type="entry name" value="Dyp_perox_N"/>
    <property type="match status" value="1"/>
</dbReference>
<name>A0A919MJ44_9ACTN</name>
<dbReference type="SUPFAM" id="SSF54909">
    <property type="entry name" value="Dimeric alpha+beta barrel"/>
    <property type="match status" value="1"/>
</dbReference>
<dbReference type="GO" id="GO:0020037">
    <property type="term" value="F:heme binding"/>
    <property type="evidence" value="ECO:0007669"/>
    <property type="project" value="InterPro"/>
</dbReference>
<dbReference type="InterPro" id="IPR006313">
    <property type="entry name" value="EfeB/EfeN"/>
</dbReference>
<evidence type="ECO:0000313" key="13">
    <source>
        <dbReference type="EMBL" id="GIE09767.1"/>
    </source>
</evidence>
<evidence type="ECO:0000256" key="8">
    <source>
        <dbReference type="ARBA" id="ARBA00025737"/>
    </source>
</evidence>
<dbReference type="NCBIfam" id="TIGR01413">
    <property type="entry name" value="Dyp_perox_fam"/>
    <property type="match status" value="1"/>
</dbReference>
<dbReference type="GO" id="GO:0030313">
    <property type="term" value="C:cell envelope"/>
    <property type="evidence" value="ECO:0007669"/>
    <property type="project" value="UniProtKB-SubCell"/>
</dbReference>
<feature type="region of interest" description="Disordered" evidence="10">
    <location>
        <begin position="290"/>
        <end position="317"/>
    </location>
</feature>
<dbReference type="AlphaFoldDB" id="A0A919MJ44"/>
<evidence type="ECO:0000256" key="5">
    <source>
        <dbReference type="ARBA" id="ARBA00022729"/>
    </source>
</evidence>
<evidence type="ECO:0000256" key="2">
    <source>
        <dbReference type="ARBA" id="ARBA00022559"/>
    </source>
</evidence>
<keyword evidence="4 9" id="KW-0479">Metal-binding</keyword>
<comment type="cofactor">
    <cofactor evidence="9">
        <name>heme b</name>
        <dbReference type="ChEBI" id="CHEBI:60344"/>
    </cofactor>
    <text evidence="9">Binds 1 heme b (iron(II)-protoporphyrin IX) group non-covalently per subunit.</text>
</comment>
<keyword evidence="2 9" id="KW-0575">Peroxidase</keyword>
<dbReference type="EC" id="1.11.1.-" evidence="9"/>
<evidence type="ECO:0000259" key="12">
    <source>
        <dbReference type="Pfam" id="PF20628"/>
    </source>
</evidence>
<dbReference type="InterPro" id="IPR011008">
    <property type="entry name" value="Dimeric_a/b-barrel"/>
</dbReference>
<dbReference type="GO" id="GO:0005829">
    <property type="term" value="C:cytosol"/>
    <property type="evidence" value="ECO:0007669"/>
    <property type="project" value="TreeGrafter"/>
</dbReference>
<sequence length="418" mass="44274">MSEKSLPRRRVIALAGAGVAGIAGAAGVGGALLRSSSTSEPAAVTSDAVTFFGRTQAGIVTPAQDRLHFVAFDVLTSDRARLVQLLKDWSAAAARMTAGKDAGEIGATAGILEAPPDDTGEAIGLPASGLTITVGFGPTLFRDATGKDRFGLAARKPAALADLPRFPGDTIDPAISGGDICVQACANDPQVAVHAIRNLARIGMGVVSVRWSQLGFGRTSSTSTAQATPRNLFGFKDGTANLKAEETDLLDQHLWVRAGDGPEWMTGGSYMVTRKIRMLIETWDRSPLGDQENIVGRTKGEGAPIGQSREFDEPDLTSTSIPTDAHVRLAHPTVNNGARLLRRGYNFVDGSDGLGRLNAGLFFIAYQRDPRTHFVPIQLNLARHDAMNEYLRHVSSGLFACPPGVSGPDDYWGRALFA</sequence>
<dbReference type="Pfam" id="PF20628">
    <property type="entry name" value="Dyp_perox_C"/>
    <property type="match status" value="1"/>
</dbReference>
<dbReference type="InterPro" id="IPR048328">
    <property type="entry name" value="Dyp_perox_C"/>
</dbReference>
<comment type="caution">
    <text evidence="13">The sequence shown here is derived from an EMBL/GenBank/DDBJ whole genome shotgun (WGS) entry which is preliminary data.</text>
</comment>
<gene>
    <name evidence="13" type="ORF">Afe05nite_16070</name>
</gene>
<protein>
    <recommendedName>
        <fullName evidence="9">Deferrochelatase</fullName>
        <ecNumber evidence="9">1.11.1.-</ecNumber>
    </recommendedName>
    <alternativeName>
        <fullName evidence="9">Peroxidase EfeB</fullName>
    </alternativeName>
</protein>
<comment type="subcellular location">
    <subcellularLocation>
        <location evidence="1">Cell envelope</location>
    </subcellularLocation>
</comment>
<dbReference type="PANTHER" id="PTHR30521">
    <property type="entry name" value="DEFERROCHELATASE/PEROXIDASE"/>
    <property type="match status" value="1"/>
</dbReference>
<evidence type="ECO:0000256" key="1">
    <source>
        <dbReference type="ARBA" id="ARBA00004196"/>
    </source>
</evidence>
<dbReference type="PANTHER" id="PTHR30521:SF4">
    <property type="entry name" value="DEFERROCHELATASE"/>
    <property type="match status" value="1"/>
</dbReference>
<dbReference type="InterPro" id="IPR048327">
    <property type="entry name" value="Dyp_perox_N"/>
</dbReference>
<accession>A0A919MJ44</accession>
<evidence type="ECO:0000259" key="11">
    <source>
        <dbReference type="Pfam" id="PF04261"/>
    </source>
</evidence>
<dbReference type="GO" id="GO:0033212">
    <property type="term" value="P:iron import into cell"/>
    <property type="evidence" value="ECO:0007669"/>
    <property type="project" value="InterPro"/>
</dbReference>
<keyword evidence="6 9" id="KW-0560">Oxidoreductase</keyword>
<comment type="function">
    <text evidence="9">Involved in the recovery of exogenous heme iron. Extracts iron from heme while preserving the protoporphyrin ring intact.</text>
</comment>
<dbReference type="InterPro" id="IPR006314">
    <property type="entry name" value="Dyp_peroxidase"/>
</dbReference>
<dbReference type="RefSeq" id="WP_203816363.1">
    <property type="nucleotide sequence ID" value="NZ_BAAABP010000007.1"/>
</dbReference>
<dbReference type="NCBIfam" id="TIGR01412">
    <property type="entry name" value="tat_substr_1"/>
    <property type="match status" value="1"/>
</dbReference>
<evidence type="ECO:0000256" key="10">
    <source>
        <dbReference type="SAM" id="MobiDB-lite"/>
    </source>
</evidence>
<evidence type="ECO:0000256" key="7">
    <source>
        <dbReference type="ARBA" id="ARBA00023004"/>
    </source>
</evidence>
<evidence type="ECO:0000256" key="4">
    <source>
        <dbReference type="ARBA" id="ARBA00022723"/>
    </source>
</evidence>
<evidence type="ECO:0000256" key="6">
    <source>
        <dbReference type="ARBA" id="ARBA00023002"/>
    </source>
</evidence>
<evidence type="ECO:0000313" key="14">
    <source>
        <dbReference type="Proteomes" id="UP000598174"/>
    </source>
</evidence>
<keyword evidence="14" id="KW-1185">Reference proteome</keyword>
<feature type="domain" description="Dyp-type peroxidase N-terminal" evidence="11">
    <location>
        <begin position="56"/>
        <end position="216"/>
    </location>
</feature>
<evidence type="ECO:0000256" key="3">
    <source>
        <dbReference type="ARBA" id="ARBA00022617"/>
    </source>
</evidence>